<dbReference type="PANTHER" id="PTHR12300">
    <property type="entry name" value="HVA22-LIKE PROTEINS"/>
    <property type="match status" value="1"/>
</dbReference>
<reference evidence="9" key="2">
    <citation type="submission" date="2025-04" db="UniProtKB">
        <authorList>
            <consortium name="RefSeq"/>
        </authorList>
    </citation>
    <scope>IDENTIFICATION</scope>
    <source>
        <strain evidence="9">Aabys</strain>
    </source>
</reference>
<keyword evidence="9" id="KW-0675">Receptor</keyword>
<dbReference type="VEuPathDB" id="VectorBase:MDOMA2_001573"/>
<feature type="transmembrane region" description="Helical" evidence="6">
    <location>
        <begin position="43"/>
        <end position="74"/>
    </location>
</feature>
<evidence type="ECO:0000313" key="8">
    <source>
        <dbReference type="Proteomes" id="UP001652621"/>
    </source>
</evidence>
<dbReference type="OrthoDB" id="10009287at2759"/>
<dbReference type="Pfam" id="PF03134">
    <property type="entry name" value="TB2_DP1_HVA22"/>
    <property type="match status" value="1"/>
</dbReference>
<dbReference type="EnsemblMetazoa" id="MDOA007065-RD">
    <property type="protein sequence ID" value="MDOA007065-PD"/>
    <property type="gene ID" value="MDOA007065"/>
</dbReference>
<keyword evidence="5 6" id="KW-0472">Membrane</keyword>
<dbReference type="GO" id="GO:0016020">
    <property type="term" value="C:membrane"/>
    <property type="evidence" value="ECO:0007669"/>
    <property type="project" value="UniProtKB-SubCell"/>
</dbReference>
<dbReference type="EnsemblMetazoa" id="MDOA007065-RB">
    <property type="protein sequence ID" value="MDOA007065-PB"/>
    <property type="gene ID" value="MDOA007065"/>
</dbReference>
<proteinExistence type="inferred from homology"/>
<protein>
    <recommendedName>
        <fullName evidence="6">Receptor expression-enhancing protein</fullName>
    </recommendedName>
</protein>
<evidence type="ECO:0000256" key="4">
    <source>
        <dbReference type="ARBA" id="ARBA00022989"/>
    </source>
</evidence>
<evidence type="ECO:0000256" key="5">
    <source>
        <dbReference type="ARBA" id="ARBA00023136"/>
    </source>
</evidence>
<keyword evidence="8" id="KW-1185">Reference proteome</keyword>
<dbReference type="InterPro" id="IPR004345">
    <property type="entry name" value="TB2_DP1_HVA22"/>
</dbReference>
<evidence type="ECO:0000256" key="1">
    <source>
        <dbReference type="ARBA" id="ARBA00004141"/>
    </source>
</evidence>
<comment type="subcellular location">
    <subcellularLocation>
        <location evidence="1 6">Membrane</location>
        <topology evidence="1 6">Multi-pass membrane protein</topology>
    </subcellularLocation>
</comment>
<comment type="similarity">
    <text evidence="2 6">Belongs to the DP1 family.</text>
</comment>
<name>A0A1I8MPB5_MUSDO</name>
<organism evidence="7">
    <name type="scientific">Musca domestica</name>
    <name type="common">House fly</name>
    <dbReference type="NCBI Taxonomy" id="7370"/>
    <lineage>
        <taxon>Eukaryota</taxon>
        <taxon>Metazoa</taxon>
        <taxon>Ecdysozoa</taxon>
        <taxon>Arthropoda</taxon>
        <taxon>Hexapoda</taxon>
        <taxon>Insecta</taxon>
        <taxon>Pterygota</taxon>
        <taxon>Neoptera</taxon>
        <taxon>Endopterygota</taxon>
        <taxon>Diptera</taxon>
        <taxon>Brachycera</taxon>
        <taxon>Muscomorpha</taxon>
        <taxon>Muscoidea</taxon>
        <taxon>Muscidae</taxon>
        <taxon>Musca</taxon>
    </lineage>
</organism>
<evidence type="ECO:0000256" key="3">
    <source>
        <dbReference type="ARBA" id="ARBA00022692"/>
    </source>
</evidence>
<dbReference type="VEuPathDB" id="VectorBase:MDOA007065"/>
<evidence type="ECO:0000313" key="9">
    <source>
        <dbReference type="RefSeq" id="XP_005174826.1"/>
    </source>
</evidence>
<evidence type="ECO:0000313" key="7">
    <source>
        <dbReference type="EnsemblMetazoa" id="MDOA007065-PD"/>
    </source>
</evidence>
<evidence type="ECO:0000256" key="2">
    <source>
        <dbReference type="ARBA" id="ARBA00008573"/>
    </source>
</evidence>
<sequence>MAAQVQQFFDQYKDILDKSLNDQSKPWSKVFEKVEEKTNIPKLYLFLGAAGFCALYLIFGYGAQLLCNIIGVVYPAYVSIHAIESSTKLDDTKWLTYWVTYGIMSIIEYFSVILTSIIPFYWLIKCGFLIWCMLPSEQNGSYVIYNRIVRPYFLKHHQAVDSAIDKAIGQAKKNIGSVLKNE</sequence>
<dbReference type="KEGG" id="mde:101898111"/>
<dbReference type="eggNOG" id="KOG1725">
    <property type="taxonomic scope" value="Eukaryota"/>
</dbReference>
<dbReference type="Proteomes" id="UP001652621">
    <property type="component" value="Unplaced"/>
</dbReference>
<dbReference type="STRING" id="7370.A0A1I8MPB5"/>
<keyword evidence="4 6" id="KW-1133">Transmembrane helix</keyword>
<keyword evidence="3 6" id="KW-0812">Transmembrane</keyword>
<accession>A0A1I8MPB5</accession>
<dbReference type="PANTHER" id="PTHR12300:SF161">
    <property type="entry name" value="RECEPTOR EXPRESSION-ENHANCING PROTEIN"/>
    <property type="match status" value="1"/>
</dbReference>
<reference evidence="7" key="1">
    <citation type="submission" date="2020-05" db="UniProtKB">
        <authorList>
            <consortium name="EnsemblMetazoa"/>
        </authorList>
    </citation>
    <scope>IDENTIFICATION</scope>
    <source>
        <strain evidence="7">Aabys</strain>
    </source>
</reference>
<dbReference type="RefSeq" id="XP_005174826.1">
    <property type="nucleotide sequence ID" value="XM_005174769.3"/>
</dbReference>
<gene>
    <name evidence="7" type="primary">101898111</name>
    <name evidence="9" type="synonym">LOC101898111</name>
</gene>
<evidence type="ECO:0000256" key="6">
    <source>
        <dbReference type="RuleBase" id="RU362006"/>
    </source>
</evidence>
<dbReference type="AlphaFoldDB" id="A0A1I8MPB5"/>
<feature type="transmembrane region" description="Helical" evidence="6">
    <location>
        <begin position="94"/>
        <end position="124"/>
    </location>
</feature>